<dbReference type="Proteomes" id="UP001220610">
    <property type="component" value="Chromosome"/>
</dbReference>
<dbReference type="PANTHER" id="PTHR43133">
    <property type="entry name" value="RNA POLYMERASE ECF-TYPE SIGMA FACTO"/>
    <property type="match status" value="1"/>
</dbReference>
<dbReference type="Pfam" id="PF08281">
    <property type="entry name" value="Sigma70_r4_2"/>
    <property type="match status" value="1"/>
</dbReference>
<dbReference type="CDD" id="cd06171">
    <property type="entry name" value="Sigma70_r4"/>
    <property type="match status" value="1"/>
</dbReference>
<dbReference type="InterPro" id="IPR013324">
    <property type="entry name" value="RNA_pol_sigma_r3/r4-like"/>
</dbReference>
<evidence type="ECO:0000256" key="2">
    <source>
        <dbReference type="ARBA" id="ARBA00023015"/>
    </source>
</evidence>
<dbReference type="SUPFAM" id="SSF88946">
    <property type="entry name" value="Sigma2 domain of RNA polymerase sigma factors"/>
    <property type="match status" value="1"/>
</dbReference>
<evidence type="ECO:0000259" key="6">
    <source>
        <dbReference type="Pfam" id="PF08281"/>
    </source>
</evidence>
<evidence type="ECO:0000256" key="3">
    <source>
        <dbReference type="ARBA" id="ARBA00023082"/>
    </source>
</evidence>
<dbReference type="PANTHER" id="PTHR43133:SF46">
    <property type="entry name" value="RNA POLYMERASE SIGMA-70 FACTOR ECF SUBFAMILY"/>
    <property type="match status" value="1"/>
</dbReference>
<evidence type="ECO:0000313" key="8">
    <source>
        <dbReference type="Proteomes" id="UP001220610"/>
    </source>
</evidence>
<dbReference type="NCBIfam" id="TIGR02937">
    <property type="entry name" value="sigma70-ECF"/>
    <property type="match status" value="1"/>
</dbReference>
<name>A0AAJ5WRG0_9BACT</name>
<proteinExistence type="inferred from homology"/>
<dbReference type="GO" id="GO:0016987">
    <property type="term" value="F:sigma factor activity"/>
    <property type="evidence" value="ECO:0007669"/>
    <property type="project" value="UniProtKB-KW"/>
</dbReference>
<evidence type="ECO:0000313" key="7">
    <source>
        <dbReference type="EMBL" id="WEK35626.1"/>
    </source>
</evidence>
<accession>A0AAJ5WRG0</accession>
<dbReference type="EMBL" id="CP119311">
    <property type="protein sequence ID" value="WEK35626.1"/>
    <property type="molecule type" value="Genomic_DNA"/>
</dbReference>
<keyword evidence="2" id="KW-0805">Transcription regulation</keyword>
<dbReference type="GO" id="GO:0003677">
    <property type="term" value="F:DNA binding"/>
    <property type="evidence" value="ECO:0007669"/>
    <property type="project" value="InterPro"/>
</dbReference>
<dbReference type="AlphaFoldDB" id="A0AAJ5WRG0"/>
<dbReference type="GO" id="GO:0006352">
    <property type="term" value="P:DNA-templated transcription initiation"/>
    <property type="evidence" value="ECO:0007669"/>
    <property type="project" value="InterPro"/>
</dbReference>
<organism evidence="7 8">
    <name type="scientific">Candidatus Pseudobacter hemicellulosilyticus</name>
    <dbReference type="NCBI Taxonomy" id="3121375"/>
    <lineage>
        <taxon>Bacteria</taxon>
        <taxon>Pseudomonadati</taxon>
        <taxon>Bacteroidota</taxon>
        <taxon>Chitinophagia</taxon>
        <taxon>Chitinophagales</taxon>
        <taxon>Chitinophagaceae</taxon>
        <taxon>Pseudobacter</taxon>
    </lineage>
</organism>
<dbReference type="NCBIfam" id="TIGR02985">
    <property type="entry name" value="Sig70_bacteroi1"/>
    <property type="match status" value="1"/>
</dbReference>
<dbReference type="InterPro" id="IPR013249">
    <property type="entry name" value="RNA_pol_sigma70_r4_t2"/>
</dbReference>
<dbReference type="SUPFAM" id="SSF88659">
    <property type="entry name" value="Sigma3 and sigma4 domains of RNA polymerase sigma factors"/>
    <property type="match status" value="1"/>
</dbReference>
<keyword evidence="3" id="KW-0731">Sigma factor</keyword>
<evidence type="ECO:0000256" key="1">
    <source>
        <dbReference type="ARBA" id="ARBA00010641"/>
    </source>
</evidence>
<gene>
    <name evidence="7" type="ORF">P0Y53_24335</name>
</gene>
<reference evidence="7" key="1">
    <citation type="submission" date="2023-03" db="EMBL/GenBank/DDBJ databases">
        <title>Andean soil-derived lignocellulolytic bacterial consortium as a source of novel taxa and putative plastic-active enzymes.</title>
        <authorList>
            <person name="Diaz-Garcia L."/>
            <person name="Chuvochina M."/>
            <person name="Feuerriegel G."/>
            <person name="Bunk B."/>
            <person name="Sproer C."/>
            <person name="Streit W.R."/>
            <person name="Rodriguez L.M."/>
            <person name="Overmann J."/>
            <person name="Jimenez D.J."/>
        </authorList>
    </citation>
    <scope>NUCLEOTIDE SEQUENCE</scope>
    <source>
        <strain evidence="7">MAG 7</strain>
    </source>
</reference>
<dbReference type="InterPro" id="IPR007627">
    <property type="entry name" value="RNA_pol_sigma70_r2"/>
</dbReference>
<dbReference type="Gene3D" id="1.10.10.10">
    <property type="entry name" value="Winged helix-like DNA-binding domain superfamily/Winged helix DNA-binding domain"/>
    <property type="match status" value="1"/>
</dbReference>
<sequence length="199" mass="22745">MTDPTASHIVPGLLAQMAAGNEQAFRSIFDLYWDKIYSVSLAFTKSAALSEELTQDIFLKLWMGRSALPEVRQFEAYLFTIARNHIYNELRKKVREVPFVEELQHYFRENTLADDLLIMKDADNLIRKAVELLPPQQKAVFSMARFNGLSQEEIAQQLNISRLTVKVHMSKALQAVREQVLRNSDGLLLAFALYSLLAP</sequence>
<feature type="domain" description="RNA polymerase sigma factor 70 region 4 type 2" evidence="6">
    <location>
        <begin position="125"/>
        <end position="175"/>
    </location>
</feature>
<comment type="similarity">
    <text evidence="1">Belongs to the sigma-70 factor family. ECF subfamily.</text>
</comment>
<dbReference type="InterPro" id="IPR036388">
    <property type="entry name" value="WH-like_DNA-bd_sf"/>
</dbReference>
<evidence type="ECO:0000256" key="4">
    <source>
        <dbReference type="ARBA" id="ARBA00023163"/>
    </source>
</evidence>
<dbReference type="InterPro" id="IPR013325">
    <property type="entry name" value="RNA_pol_sigma_r2"/>
</dbReference>
<evidence type="ECO:0000259" key="5">
    <source>
        <dbReference type="Pfam" id="PF04542"/>
    </source>
</evidence>
<dbReference type="InterPro" id="IPR039425">
    <property type="entry name" value="RNA_pol_sigma-70-like"/>
</dbReference>
<dbReference type="InterPro" id="IPR014284">
    <property type="entry name" value="RNA_pol_sigma-70_dom"/>
</dbReference>
<feature type="domain" description="RNA polymerase sigma-70 region 2" evidence="5">
    <location>
        <begin position="32"/>
        <end position="95"/>
    </location>
</feature>
<dbReference type="Pfam" id="PF04542">
    <property type="entry name" value="Sigma70_r2"/>
    <property type="match status" value="1"/>
</dbReference>
<protein>
    <submittedName>
        <fullName evidence="7">RNA polymerase sigma-70 factor</fullName>
    </submittedName>
</protein>
<dbReference type="InterPro" id="IPR014327">
    <property type="entry name" value="RNA_pol_sigma70_bacteroid"/>
</dbReference>
<dbReference type="Gene3D" id="1.10.1740.10">
    <property type="match status" value="1"/>
</dbReference>
<keyword evidence="4" id="KW-0804">Transcription</keyword>